<feature type="transmembrane region" description="Helical" evidence="14">
    <location>
        <begin position="6"/>
        <end position="24"/>
    </location>
</feature>
<keyword evidence="5 14" id="KW-0812">Transmembrane</keyword>
<dbReference type="GO" id="GO:0016705">
    <property type="term" value="F:oxidoreductase activity, acting on paired donors, with incorporation or reduction of molecular oxygen"/>
    <property type="evidence" value="ECO:0007669"/>
    <property type="project" value="InterPro"/>
</dbReference>
<evidence type="ECO:0000256" key="5">
    <source>
        <dbReference type="ARBA" id="ARBA00022692"/>
    </source>
</evidence>
<evidence type="ECO:0000313" key="15">
    <source>
        <dbReference type="EMBL" id="GMN23799.1"/>
    </source>
</evidence>
<evidence type="ECO:0000256" key="14">
    <source>
        <dbReference type="SAM" id="Phobius"/>
    </source>
</evidence>
<evidence type="ECO:0000256" key="13">
    <source>
        <dbReference type="RuleBase" id="RU000461"/>
    </source>
</evidence>
<evidence type="ECO:0000256" key="11">
    <source>
        <dbReference type="ARBA" id="ARBA00023136"/>
    </source>
</evidence>
<keyword evidence="10 13" id="KW-0503">Monooxygenase</keyword>
<evidence type="ECO:0000256" key="6">
    <source>
        <dbReference type="ARBA" id="ARBA00022723"/>
    </source>
</evidence>
<dbReference type="GO" id="GO:0004497">
    <property type="term" value="F:monooxygenase activity"/>
    <property type="evidence" value="ECO:0007669"/>
    <property type="project" value="UniProtKB-KW"/>
</dbReference>
<dbReference type="Pfam" id="PF00067">
    <property type="entry name" value="p450"/>
    <property type="match status" value="1"/>
</dbReference>
<comment type="similarity">
    <text evidence="3 13">Belongs to the cytochrome P450 family.</text>
</comment>
<dbReference type="InterPro" id="IPR036396">
    <property type="entry name" value="Cyt_P450_sf"/>
</dbReference>
<dbReference type="GO" id="GO:0005506">
    <property type="term" value="F:iron ion binding"/>
    <property type="evidence" value="ECO:0007669"/>
    <property type="project" value="InterPro"/>
</dbReference>
<dbReference type="SUPFAM" id="SSF48264">
    <property type="entry name" value="Cytochrome P450"/>
    <property type="match status" value="1"/>
</dbReference>
<dbReference type="InterPro" id="IPR017972">
    <property type="entry name" value="Cyt_P450_CS"/>
</dbReference>
<dbReference type="PANTHER" id="PTHR47944">
    <property type="entry name" value="CYTOCHROME P450 98A9"/>
    <property type="match status" value="1"/>
</dbReference>
<evidence type="ECO:0000256" key="12">
    <source>
        <dbReference type="PIRSR" id="PIRSR602401-1"/>
    </source>
</evidence>
<comment type="subcellular location">
    <subcellularLocation>
        <location evidence="2">Membrane</location>
        <topology evidence="2">Single-pass membrane protein</topology>
    </subcellularLocation>
</comment>
<protein>
    <recommendedName>
        <fullName evidence="17">Flavone synthase II</fullName>
    </recommendedName>
</protein>
<organism evidence="15 16">
    <name type="scientific">Ficus carica</name>
    <name type="common">Common fig</name>
    <dbReference type="NCBI Taxonomy" id="3494"/>
    <lineage>
        <taxon>Eukaryota</taxon>
        <taxon>Viridiplantae</taxon>
        <taxon>Streptophyta</taxon>
        <taxon>Embryophyta</taxon>
        <taxon>Tracheophyta</taxon>
        <taxon>Spermatophyta</taxon>
        <taxon>Magnoliopsida</taxon>
        <taxon>eudicotyledons</taxon>
        <taxon>Gunneridae</taxon>
        <taxon>Pentapetalae</taxon>
        <taxon>rosids</taxon>
        <taxon>fabids</taxon>
        <taxon>Rosales</taxon>
        <taxon>Moraceae</taxon>
        <taxon>Ficeae</taxon>
        <taxon>Ficus</taxon>
    </lineage>
</organism>
<evidence type="ECO:0000256" key="2">
    <source>
        <dbReference type="ARBA" id="ARBA00004167"/>
    </source>
</evidence>
<keyword evidence="4 12" id="KW-0349">Heme</keyword>
<evidence type="ECO:0008006" key="17">
    <source>
        <dbReference type="Google" id="ProtNLM"/>
    </source>
</evidence>
<dbReference type="Gramene" id="FCD_00002072-RA">
    <property type="protein sequence ID" value="FCD_00002072-RA:cds"/>
    <property type="gene ID" value="FCD_00002072"/>
</dbReference>
<dbReference type="Proteomes" id="UP001187192">
    <property type="component" value="Unassembled WGS sequence"/>
</dbReference>
<evidence type="ECO:0000256" key="8">
    <source>
        <dbReference type="ARBA" id="ARBA00023002"/>
    </source>
</evidence>
<dbReference type="PRINTS" id="PR00463">
    <property type="entry name" value="EP450I"/>
</dbReference>
<evidence type="ECO:0000313" key="16">
    <source>
        <dbReference type="Proteomes" id="UP001187192"/>
    </source>
</evidence>
<dbReference type="InterPro" id="IPR002401">
    <property type="entry name" value="Cyt_P450_E_grp-I"/>
</dbReference>
<dbReference type="PANTHER" id="PTHR47944:SF17">
    <property type="entry name" value="3,9-DIHYDROXYPTEROCARPAN 6A-MONOOXYGENASE"/>
    <property type="match status" value="1"/>
</dbReference>
<evidence type="ECO:0000256" key="7">
    <source>
        <dbReference type="ARBA" id="ARBA00022989"/>
    </source>
</evidence>
<keyword evidence="11 14" id="KW-0472">Membrane</keyword>
<dbReference type="EMBL" id="BTGU01000001">
    <property type="protein sequence ID" value="GMN23799.1"/>
    <property type="molecule type" value="Genomic_DNA"/>
</dbReference>
<dbReference type="PROSITE" id="PS00086">
    <property type="entry name" value="CYTOCHROME_P450"/>
    <property type="match status" value="1"/>
</dbReference>
<evidence type="ECO:0000256" key="10">
    <source>
        <dbReference type="ARBA" id="ARBA00023033"/>
    </source>
</evidence>
<dbReference type="InterPro" id="IPR001128">
    <property type="entry name" value="Cyt_P450"/>
</dbReference>
<feature type="binding site" description="axial binding residue" evidence="12">
    <location>
        <position position="462"/>
    </location>
    <ligand>
        <name>heme</name>
        <dbReference type="ChEBI" id="CHEBI:30413"/>
    </ligand>
    <ligandPart>
        <name>Fe</name>
        <dbReference type="ChEBI" id="CHEBI:18248"/>
    </ligandPart>
</feature>
<accession>A0AA88D0T4</accession>
<reference evidence="15" key="1">
    <citation type="submission" date="2023-07" db="EMBL/GenBank/DDBJ databases">
        <title>draft genome sequence of fig (Ficus carica).</title>
        <authorList>
            <person name="Takahashi T."/>
            <person name="Nishimura K."/>
        </authorList>
    </citation>
    <scope>NUCLEOTIDE SEQUENCE</scope>
</reference>
<name>A0AA88D0T4_FICCA</name>
<evidence type="ECO:0000256" key="4">
    <source>
        <dbReference type="ARBA" id="ARBA00022617"/>
    </source>
</evidence>
<keyword evidence="6 12" id="KW-0479">Metal-binding</keyword>
<evidence type="ECO:0000256" key="9">
    <source>
        <dbReference type="ARBA" id="ARBA00023004"/>
    </source>
</evidence>
<dbReference type="Gene3D" id="1.10.630.10">
    <property type="entry name" value="Cytochrome P450"/>
    <property type="match status" value="1"/>
</dbReference>
<keyword evidence="9 12" id="KW-0408">Iron</keyword>
<comment type="caution">
    <text evidence="15">The sequence shown here is derived from an EMBL/GenBank/DDBJ whole genome shotgun (WGS) entry which is preliminary data.</text>
</comment>
<keyword evidence="16" id="KW-1185">Reference proteome</keyword>
<keyword evidence="7 14" id="KW-1133">Transmembrane helix</keyword>
<dbReference type="AlphaFoldDB" id="A0AA88D0T4"/>
<dbReference type="PRINTS" id="PR00385">
    <property type="entry name" value="P450"/>
</dbReference>
<evidence type="ECO:0000256" key="3">
    <source>
        <dbReference type="ARBA" id="ARBA00010617"/>
    </source>
</evidence>
<comment type="cofactor">
    <cofactor evidence="1 12">
        <name>heme</name>
        <dbReference type="ChEBI" id="CHEBI:30413"/>
    </cofactor>
</comment>
<gene>
    <name evidence="15" type="ORF">TIFTF001_000269</name>
</gene>
<keyword evidence="8 13" id="KW-0560">Oxidoreductase</keyword>
<dbReference type="GO" id="GO:0016020">
    <property type="term" value="C:membrane"/>
    <property type="evidence" value="ECO:0007669"/>
    <property type="project" value="UniProtKB-SubCell"/>
</dbReference>
<dbReference type="GO" id="GO:0020037">
    <property type="term" value="F:heme binding"/>
    <property type="evidence" value="ECO:0007669"/>
    <property type="project" value="InterPro"/>
</dbReference>
<sequence length="530" mass="59769">MVALELPTQLLFLLLALVLLISIFRRHGRHHRLPPSPVGLPIIGHFHLLGPLLHRSFRDLSDRLGPLFSIHLGSVPCIVASSPELASEFLKTNEVSFAARVDSLAVSRLTYGYSMAFAPFNSYWKFIRKLTMNDLLSSRNVNSFASLRSRELRRFLRLLAEKSERNEAANVSAELQKLSFSVIAQMVLGSDGTANAGMDRGRAEEARTVVREVTRIFGELNLSDFFWVLKRLDFQGYGKRIEDIFRRYDGLIEAILGEREELRRNRNKEEEKEGVVKCRNLMDILLDHLEDQKDNETVEFTRLHVKGLIMDIFTAGTDTTSSSIDWTLSELINNPTVLKKARDEIDRVVGKTRLVNESDASNLPYIQAMVKETLRLHPVVPVVSRKCIKECKIGKYIIPENAMLFINSWAITRDPKYWENPLEFQPERFLQGHEGSNSTSSSIDVKGQHFELFPFGSGRRMCPGMNLALQTLPTFIAAIIQCFDFKVVGDGGDGHALSMEEGPGLASPRAHELLCVPVPRLSPLSAILEP</sequence>
<proteinExistence type="inferred from homology"/>
<evidence type="ECO:0000256" key="1">
    <source>
        <dbReference type="ARBA" id="ARBA00001971"/>
    </source>
</evidence>